<accession>A0A317SC52</accession>
<proteinExistence type="predicted"/>
<organism evidence="2 3">
    <name type="scientific">Tuber magnatum</name>
    <name type="common">white Piedmont truffle</name>
    <dbReference type="NCBI Taxonomy" id="42249"/>
    <lineage>
        <taxon>Eukaryota</taxon>
        <taxon>Fungi</taxon>
        <taxon>Dikarya</taxon>
        <taxon>Ascomycota</taxon>
        <taxon>Pezizomycotina</taxon>
        <taxon>Pezizomycetes</taxon>
        <taxon>Pezizales</taxon>
        <taxon>Tuberaceae</taxon>
        <taxon>Tuber</taxon>
    </lineage>
</organism>
<evidence type="ECO:0000313" key="2">
    <source>
        <dbReference type="EMBL" id="PWW72052.1"/>
    </source>
</evidence>
<protein>
    <submittedName>
        <fullName evidence="2">Uncharacterized protein</fullName>
    </submittedName>
</protein>
<evidence type="ECO:0000256" key="1">
    <source>
        <dbReference type="SAM" id="MobiDB-lite"/>
    </source>
</evidence>
<dbReference type="EMBL" id="PYWC01000121">
    <property type="protein sequence ID" value="PWW72052.1"/>
    <property type="molecule type" value="Genomic_DNA"/>
</dbReference>
<name>A0A317SC52_9PEZI</name>
<reference evidence="2 3" key="1">
    <citation type="submission" date="2018-03" db="EMBL/GenBank/DDBJ databases">
        <title>Genomes of Pezizomycetes fungi and the evolution of truffles.</title>
        <authorList>
            <person name="Murat C."/>
            <person name="Payen T."/>
            <person name="Noel B."/>
            <person name="Kuo A."/>
            <person name="Martin F.M."/>
        </authorList>
    </citation>
    <scope>NUCLEOTIDE SEQUENCE [LARGE SCALE GENOMIC DNA]</scope>
    <source>
        <strain evidence="2">091103-1</strain>
    </source>
</reference>
<dbReference type="Proteomes" id="UP000246991">
    <property type="component" value="Unassembled WGS sequence"/>
</dbReference>
<evidence type="ECO:0000313" key="3">
    <source>
        <dbReference type="Proteomes" id="UP000246991"/>
    </source>
</evidence>
<dbReference type="OrthoDB" id="5499688at2759"/>
<gene>
    <name evidence="2" type="ORF">C7212DRAFT_366841</name>
</gene>
<sequence length="304" mass="33433">MMVGTDLGGVVDVARLEMKEEVAVEEAQKIVVRLPVAVAELVAGGVVVEDVAMVEEAGKGKKVAVVAEEKEGGVGSREEDWTVVRRRVRERDRKVFEEREAVRKRMNVWRPARGVVPNELLGPRGMRSLRVVDSGYGSLGPSRTYDRKEVKQEGVERVGGLVAPMGQPCAPRGPSAYRGVVLGSERRRVFSGLGRAPAGRGRIVEGEGDVWRASYRGQREGTFCVPFYRDGGGFNFVLGLALACLPVNLQNTTKSNPNQNQQQQHHDHGNQRSVTHNGSHTPAPRPKITDTPANHTPYPRKNRY</sequence>
<dbReference type="AlphaFoldDB" id="A0A317SC52"/>
<keyword evidence="3" id="KW-1185">Reference proteome</keyword>
<comment type="caution">
    <text evidence="2">The sequence shown here is derived from an EMBL/GenBank/DDBJ whole genome shotgun (WGS) entry which is preliminary data.</text>
</comment>
<feature type="region of interest" description="Disordered" evidence="1">
    <location>
        <begin position="253"/>
        <end position="304"/>
    </location>
</feature>